<dbReference type="GO" id="GO:0006835">
    <property type="term" value="P:dicarboxylic acid transport"/>
    <property type="evidence" value="ECO:0007669"/>
    <property type="project" value="TreeGrafter"/>
</dbReference>
<name>A0A2M7G831_9BACT</name>
<protein>
    <submittedName>
        <fullName evidence="8">Dicarboxylate/amino acid:cation symporter</fullName>
    </submittedName>
</protein>
<dbReference type="PANTHER" id="PTHR42865:SF7">
    <property type="entry name" value="PROTON_GLUTAMATE-ASPARTATE SYMPORTER"/>
    <property type="match status" value="1"/>
</dbReference>
<feature type="transmembrane region" description="Helical" evidence="7">
    <location>
        <begin position="242"/>
        <end position="264"/>
    </location>
</feature>
<reference evidence="8 9" key="1">
    <citation type="submission" date="2017-09" db="EMBL/GenBank/DDBJ databases">
        <title>Depth-based differentiation of microbial function through sediment-hosted aquifers and enrichment of novel symbionts in the deep terrestrial subsurface.</title>
        <authorList>
            <person name="Probst A.J."/>
            <person name="Ladd B."/>
            <person name="Jarett J.K."/>
            <person name="Geller-Mcgrath D.E."/>
            <person name="Sieber C.M."/>
            <person name="Emerson J.B."/>
            <person name="Anantharaman K."/>
            <person name="Thomas B.C."/>
            <person name="Malmstrom R."/>
            <person name="Stieglmeier M."/>
            <person name="Klingl A."/>
            <person name="Woyke T."/>
            <person name="Ryan C.M."/>
            <person name="Banfield J.F."/>
        </authorList>
    </citation>
    <scope>NUCLEOTIDE SEQUENCE [LARGE SCALE GENOMIC DNA]</scope>
    <source>
        <strain evidence="8">CG17_big_fil_post_rev_8_21_14_2_50_48_46</strain>
    </source>
</reference>
<keyword evidence="5 7" id="KW-1133">Transmembrane helix</keyword>
<dbReference type="PANTHER" id="PTHR42865">
    <property type="entry name" value="PROTON/GLUTAMATE-ASPARTATE SYMPORTER"/>
    <property type="match status" value="1"/>
</dbReference>
<evidence type="ECO:0000256" key="2">
    <source>
        <dbReference type="ARBA" id="ARBA00022448"/>
    </source>
</evidence>
<comment type="subcellular location">
    <subcellularLocation>
        <location evidence="1">Cell membrane</location>
        <topology evidence="1">Multi-pass membrane protein</topology>
    </subcellularLocation>
</comment>
<dbReference type="GO" id="GO:0005886">
    <property type="term" value="C:plasma membrane"/>
    <property type="evidence" value="ECO:0007669"/>
    <property type="project" value="UniProtKB-SubCell"/>
</dbReference>
<dbReference type="Proteomes" id="UP000231019">
    <property type="component" value="Unassembled WGS sequence"/>
</dbReference>
<evidence type="ECO:0000256" key="1">
    <source>
        <dbReference type="ARBA" id="ARBA00004651"/>
    </source>
</evidence>
<feature type="transmembrane region" description="Helical" evidence="7">
    <location>
        <begin position="47"/>
        <end position="72"/>
    </location>
</feature>
<organism evidence="8 9">
    <name type="scientific">bacterium (Candidatus Blackallbacteria) CG17_big_fil_post_rev_8_21_14_2_50_48_46</name>
    <dbReference type="NCBI Taxonomy" id="2014261"/>
    <lineage>
        <taxon>Bacteria</taxon>
        <taxon>Candidatus Blackallbacteria</taxon>
    </lineage>
</organism>
<keyword evidence="6 7" id="KW-0472">Membrane</keyword>
<keyword evidence="3" id="KW-1003">Cell membrane</keyword>
<evidence type="ECO:0000256" key="7">
    <source>
        <dbReference type="SAM" id="Phobius"/>
    </source>
</evidence>
<dbReference type="Pfam" id="PF00375">
    <property type="entry name" value="SDF"/>
    <property type="match status" value="1"/>
</dbReference>
<evidence type="ECO:0000313" key="9">
    <source>
        <dbReference type="Proteomes" id="UP000231019"/>
    </source>
</evidence>
<keyword evidence="2" id="KW-0813">Transport</keyword>
<dbReference type="AlphaFoldDB" id="A0A2M7G831"/>
<accession>A0A2M7G831</accession>
<dbReference type="InterPro" id="IPR036458">
    <property type="entry name" value="Na:dicarbo_symporter_sf"/>
</dbReference>
<dbReference type="SUPFAM" id="SSF118215">
    <property type="entry name" value="Proton glutamate symport protein"/>
    <property type="match status" value="1"/>
</dbReference>
<sequence>MKSIPLHTRIFIGMLVGILAGALVQFMGLSPDTVALLVAWIKPVGDLFLRMIFMLVIPLLLSALILGVAELGNLQKIGRIGLKTLVYSLVASAISVVVGLSLFNLIHPAQGIKASDRQFLLQKFASTAAGIQEKAQAIPERSLTETLVSLVPKNPVEDMARAFDPSYSGGGLLAVMFFAVILGLALSASEPAKVQPVKDFLEGVYEMVMKGIGFGMGLAPFGVASLLFVLVSNLGLGILQLLLQYVGVVLLALVIQQFGVYSLILKMAGYSPLKFFKGIREVMLTAFSTSSSNATLPTALRVTQEELMMPPDISRFVLTVGSTGNQNGTALFEGITILFLAECFGVHLSLMQQILVVMLSILAGVGTAGVPGGSLPLIVSILISLGVPGESIAMIYGVDRLLDMSRTVLNVTGDITAVVVVSRLEGRLPSSEAPFQT</sequence>
<dbReference type="Gene3D" id="1.10.3860.10">
    <property type="entry name" value="Sodium:dicarboxylate symporter"/>
    <property type="match status" value="1"/>
</dbReference>
<dbReference type="InterPro" id="IPR001991">
    <property type="entry name" value="Na-dicarboxylate_symporter"/>
</dbReference>
<feature type="transmembrane region" description="Helical" evidence="7">
    <location>
        <begin position="377"/>
        <end position="398"/>
    </location>
</feature>
<feature type="transmembrane region" description="Helical" evidence="7">
    <location>
        <begin position="167"/>
        <end position="186"/>
    </location>
</feature>
<evidence type="ECO:0000256" key="4">
    <source>
        <dbReference type="ARBA" id="ARBA00022692"/>
    </source>
</evidence>
<gene>
    <name evidence="8" type="ORF">COW36_05605</name>
</gene>
<evidence type="ECO:0000256" key="6">
    <source>
        <dbReference type="ARBA" id="ARBA00023136"/>
    </source>
</evidence>
<evidence type="ECO:0000313" key="8">
    <source>
        <dbReference type="EMBL" id="PIW18243.1"/>
    </source>
</evidence>
<dbReference type="GO" id="GO:0015293">
    <property type="term" value="F:symporter activity"/>
    <property type="evidence" value="ECO:0007669"/>
    <property type="project" value="UniProtKB-KW"/>
</dbReference>
<feature type="transmembrane region" description="Helical" evidence="7">
    <location>
        <begin position="12"/>
        <end position="41"/>
    </location>
</feature>
<feature type="transmembrane region" description="Helical" evidence="7">
    <location>
        <begin position="354"/>
        <end position="371"/>
    </location>
</feature>
<dbReference type="PRINTS" id="PR00173">
    <property type="entry name" value="EDTRNSPORT"/>
</dbReference>
<evidence type="ECO:0000256" key="5">
    <source>
        <dbReference type="ARBA" id="ARBA00022989"/>
    </source>
</evidence>
<feature type="transmembrane region" description="Helical" evidence="7">
    <location>
        <begin position="207"/>
        <end position="230"/>
    </location>
</feature>
<evidence type="ECO:0000256" key="3">
    <source>
        <dbReference type="ARBA" id="ARBA00022475"/>
    </source>
</evidence>
<dbReference type="EMBL" id="PFFQ01000013">
    <property type="protein sequence ID" value="PIW18243.1"/>
    <property type="molecule type" value="Genomic_DNA"/>
</dbReference>
<proteinExistence type="predicted"/>
<keyword evidence="4 7" id="KW-0812">Transmembrane</keyword>
<feature type="transmembrane region" description="Helical" evidence="7">
    <location>
        <begin position="84"/>
        <end position="106"/>
    </location>
</feature>
<comment type="caution">
    <text evidence="8">The sequence shown here is derived from an EMBL/GenBank/DDBJ whole genome shotgun (WGS) entry which is preliminary data.</text>
</comment>